<keyword evidence="3" id="KW-1185">Reference proteome</keyword>
<feature type="compositionally biased region" description="Polar residues" evidence="1">
    <location>
        <begin position="42"/>
        <end position="58"/>
    </location>
</feature>
<reference evidence="2" key="1">
    <citation type="submission" date="2021-03" db="EMBL/GenBank/DDBJ databases">
        <title>Draft genome sequence of rust myrtle Austropuccinia psidii MF-1, a brazilian biotype.</title>
        <authorList>
            <person name="Quecine M.C."/>
            <person name="Pachon D.M.R."/>
            <person name="Bonatelli M.L."/>
            <person name="Correr F.H."/>
            <person name="Franceschini L.M."/>
            <person name="Leite T.F."/>
            <person name="Margarido G.R.A."/>
            <person name="Almeida C.A."/>
            <person name="Ferrarezi J.A."/>
            <person name="Labate C.A."/>
        </authorList>
    </citation>
    <scope>NUCLEOTIDE SEQUENCE</scope>
    <source>
        <strain evidence="2">MF-1</strain>
    </source>
</reference>
<accession>A0A9Q3CV13</accession>
<dbReference type="Proteomes" id="UP000765509">
    <property type="component" value="Unassembled WGS sequence"/>
</dbReference>
<protein>
    <submittedName>
        <fullName evidence="2">Uncharacterized protein</fullName>
    </submittedName>
</protein>
<comment type="caution">
    <text evidence="2">The sequence shown here is derived from an EMBL/GenBank/DDBJ whole genome shotgun (WGS) entry which is preliminary data.</text>
</comment>
<name>A0A9Q3CV13_9BASI</name>
<dbReference type="EMBL" id="AVOT02010395">
    <property type="protein sequence ID" value="MBW0490065.1"/>
    <property type="molecule type" value="Genomic_DNA"/>
</dbReference>
<sequence length="145" mass="15664">MAMVRGPLSLGLSSPMGFKCQKPSQQDEPPVCSPTPPIPGLSQASDSQLPSHENNSTLGPEPEVAPINQQSIPFPSPPVPCSEIPPVPSPERPLVTSSSPVHSSPHSHQEALQEFTNFQLTLMIPQTIFHKSINESYWCIANFST</sequence>
<gene>
    <name evidence="2" type="ORF">O181_029780</name>
</gene>
<evidence type="ECO:0000313" key="2">
    <source>
        <dbReference type="EMBL" id="MBW0490065.1"/>
    </source>
</evidence>
<proteinExistence type="predicted"/>
<evidence type="ECO:0000313" key="3">
    <source>
        <dbReference type="Proteomes" id="UP000765509"/>
    </source>
</evidence>
<evidence type="ECO:0000256" key="1">
    <source>
        <dbReference type="SAM" id="MobiDB-lite"/>
    </source>
</evidence>
<feature type="compositionally biased region" description="Pro residues" evidence="1">
    <location>
        <begin position="74"/>
        <end position="91"/>
    </location>
</feature>
<dbReference type="AlphaFoldDB" id="A0A9Q3CV13"/>
<feature type="compositionally biased region" description="Low complexity" evidence="1">
    <location>
        <begin position="97"/>
        <end position="106"/>
    </location>
</feature>
<feature type="region of interest" description="Disordered" evidence="1">
    <location>
        <begin position="1"/>
        <end position="108"/>
    </location>
</feature>
<organism evidence="2 3">
    <name type="scientific">Austropuccinia psidii MF-1</name>
    <dbReference type="NCBI Taxonomy" id="1389203"/>
    <lineage>
        <taxon>Eukaryota</taxon>
        <taxon>Fungi</taxon>
        <taxon>Dikarya</taxon>
        <taxon>Basidiomycota</taxon>
        <taxon>Pucciniomycotina</taxon>
        <taxon>Pucciniomycetes</taxon>
        <taxon>Pucciniales</taxon>
        <taxon>Sphaerophragmiaceae</taxon>
        <taxon>Austropuccinia</taxon>
    </lineage>
</organism>